<reference evidence="2" key="2">
    <citation type="submission" date="2024-06" db="EMBL/GenBank/DDBJ databases">
        <authorList>
            <person name="Plum-Jensen L.E."/>
            <person name="Schramm A."/>
            <person name="Marshall I.P.G."/>
        </authorList>
    </citation>
    <scope>NUCLEOTIDE SEQUENCE</scope>
    <source>
        <strain evidence="2">Rat1</strain>
    </source>
</reference>
<proteinExistence type="predicted"/>
<feature type="signal peptide" evidence="1">
    <location>
        <begin position="1"/>
        <end position="25"/>
    </location>
</feature>
<sequence length="112" mass="11524">MLNLFMRLIVASILSAVLIAGTANAGTKCSNATITKAGVYPYLPATISYIVFATCEGTWSGELKFFISNGDSADALYAAALTAIASGNGAELVVNTPANYGKIEMISPLSAP</sequence>
<keyword evidence="1" id="KW-0732">Signal</keyword>
<dbReference type="AlphaFoldDB" id="A0AAU8LSW8"/>
<organism evidence="2">
    <name type="scientific">Candidatus Electrothrix aestuarii</name>
    <dbReference type="NCBI Taxonomy" id="3062594"/>
    <lineage>
        <taxon>Bacteria</taxon>
        <taxon>Pseudomonadati</taxon>
        <taxon>Thermodesulfobacteriota</taxon>
        <taxon>Desulfobulbia</taxon>
        <taxon>Desulfobulbales</taxon>
        <taxon>Desulfobulbaceae</taxon>
        <taxon>Candidatus Electrothrix</taxon>
    </lineage>
</organism>
<evidence type="ECO:0000256" key="1">
    <source>
        <dbReference type="SAM" id="SignalP"/>
    </source>
</evidence>
<dbReference type="EMBL" id="CP159373">
    <property type="protein sequence ID" value="XCN72233.1"/>
    <property type="molecule type" value="Genomic_DNA"/>
</dbReference>
<evidence type="ECO:0000313" key="2">
    <source>
        <dbReference type="EMBL" id="XCN72233.1"/>
    </source>
</evidence>
<gene>
    <name evidence="2" type="ORF">Q3M24_18300</name>
</gene>
<protein>
    <submittedName>
        <fullName evidence="2">Uncharacterized protein</fullName>
    </submittedName>
</protein>
<feature type="chain" id="PRO_5043706311" evidence="1">
    <location>
        <begin position="26"/>
        <end position="112"/>
    </location>
</feature>
<reference evidence="2" key="1">
    <citation type="journal article" date="2024" name="Syst. Appl. Microbiol.">
        <title>First single-strain enrichments of Electrothrix cable bacteria, description of E. aestuarii sp. nov. and E. rattekaaiensis sp. nov., and proposal of a cable bacteria taxonomy following the rules of the SeqCode.</title>
        <authorList>
            <person name="Plum-Jensen L.E."/>
            <person name="Schramm A."/>
            <person name="Marshall I.P.G."/>
        </authorList>
    </citation>
    <scope>NUCLEOTIDE SEQUENCE</scope>
    <source>
        <strain evidence="2">Rat1</strain>
    </source>
</reference>
<dbReference type="KEGG" id="eaj:Q3M24_18300"/>
<name>A0AAU8LSW8_9BACT</name>
<accession>A0AAU8LSW8</accession>